<evidence type="ECO:0000313" key="2">
    <source>
        <dbReference type="Proteomes" id="UP001381693"/>
    </source>
</evidence>
<organism evidence="1 2">
    <name type="scientific">Halocaridina rubra</name>
    <name type="common">Hawaiian red shrimp</name>
    <dbReference type="NCBI Taxonomy" id="373956"/>
    <lineage>
        <taxon>Eukaryota</taxon>
        <taxon>Metazoa</taxon>
        <taxon>Ecdysozoa</taxon>
        <taxon>Arthropoda</taxon>
        <taxon>Crustacea</taxon>
        <taxon>Multicrustacea</taxon>
        <taxon>Malacostraca</taxon>
        <taxon>Eumalacostraca</taxon>
        <taxon>Eucarida</taxon>
        <taxon>Decapoda</taxon>
        <taxon>Pleocyemata</taxon>
        <taxon>Caridea</taxon>
        <taxon>Atyoidea</taxon>
        <taxon>Atyidae</taxon>
        <taxon>Halocaridina</taxon>
    </lineage>
</organism>
<comment type="caution">
    <text evidence="1">The sequence shown here is derived from an EMBL/GenBank/DDBJ whole genome shotgun (WGS) entry which is preliminary data.</text>
</comment>
<sequence>METVIWAGMVERDDDKEKNMDDVTRVAGGHLKPAELLQLTRGKVRWRSMVADVE</sequence>
<feature type="non-terminal residue" evidence="1">
    <location>
        <position position="54"/>
    </location>
</feature>
<dbReference type="Proteomes" id="UP001381693">
    <property type="component" value="Unassembled WGS sequence"/>
</dbReference>
<gene>
    <name evidence="1" type="ORF">SK128_005547</name>
</gene>
<evidence type="ECO:0000313" key="1">
    <source>
        <dbReference type="EMBL" id="KAK7068926.1"/>
    </source>
</evidence>
<reference evidence="1 2" key="1">
    <citation type="submission" date="2023-11" db="EMBL/GenBank/DDBJ databases">
        <title>Halocaridina rubra genome assembly.</title>
        <authorList>
            <person name="Smith C."/>
        </authorList>
    </citation>
    <scope>NUCLEOTIDE SEQUENCE [LARGE SCALE GENOMIC DNA]</scope>
    <source>
        <strain evidence="1">EP-1</strain>
        <tissue evidence="1">Whole</tissue>
    </source>
</reference>
<protein>
    <submittedName>
        <fullName evidence="1">Uncharacterized protein</fullName>
    </submittedName>
</protein>
<dbReference type="AlphaFoldDB" id="A0AAN8WMV4"/>
<keyword evidence="2" id="KW-1185">Reference proteome</keyword>
<accession>A0AAN8WMV4</accession>
<dbReference type="EMBL" id="JAXCGZ010017079">
    <property type="protein sequence ID" value="KAK7068926.1"/>
    <property type="molecule type" value="Genomic_DNA"/>
</dbReference>
<name>A0AAN8WMV4_HALRR</name>
<proteinExistence type="predicted"/>